<name>A0A5B8VLA5_9BACT</name>
<evidence type="ECO:0000313" key="1">
    <source>
        <dbReference type="EMBL" id="QEC72290.1"/>
    </source>
</evidence>
<protein>
    <recommendedName>
        <fullName evidence="3">Spore coat protein CotH</fullName>
    </recommendedName>
</protein>
<dbReference type="InterPro" id="IPR014867">
    <property type="entry name" value="Spore_coat_CotH_CotH2/3/7"/>
</dbReference>
<reference evidence="1 2" key="1">
    <citation type="journal article" date="2017" name="Int. J. Syst. Evol. Microbiol.">
        <title>Arachidicoccus ginsenosidivorans sp. nov., with ginsenoside-converting activity isolated from ginseng cultivating soil.</title>
        <authorList>
            <person name="Siddiqi M.Z."/>
            <person name="Aslam Z."/>
            <person name="Im W.T."/>
        </authorList>
    </citation>
    <scope>NUCLEOTIDE SEQUENCE [LARGE SCALE GENOMIC DNA]</scope>
    <source>
        <strain evidence="1 2">Gsoil 809</strain>
    </source>
</reference>
<keyword evidence="2" id="KW-1185">Reference proteome</keyword>
<organism evidence="1 2">
    <name type="scientific">Arachidicoccus ginsenosidivorans</name>
    <dbReference type="NCBI Taxonomy" id="496057"/>
    <lineage>
        <taxon>Bacteria</taxon>
        <taxon>Pseudomonadati</taxon>
        <taxon>Bacteroidota</taxon>
        <taxon>Chitinophagia</taxon>
        <taxon>Chitinophagales</taxon>
        <taxon>Chitinophagaceae</taxon>
        <taxon>Arachidicoccus</taxon>
    </lineage>
</organism>
<dbReference type="KEGG" id="agi:FSB73_12015"/>
<dbReference type="AlphaFoldDB" id="A0A5B8VLA5"/>
<dbReference type="Proteomes" id="UP000321291">
    <property type="component" value="Chromosome"/>
</dbReference>
<accession>A0A5B8VLA5</accession>
<dbReference type="EMBL" id="CP042434">
    <property type="protein sequence ID" value="QEC72290.1"/>
    <property type="molecule type" value="Genomic_DNA"/>
</dbReference>
<sequence>MERLMRKISNPRYAWLLGVILTFTLACSKDHPKVTPPVEQAADNNLTSFGFTKAENPGLWNDITTEIKNDTVYAHTLVGTDISGLIADFKHEGVSVRVDGVEQKSGNTKQDFSHLVKYSIVAENGDQHTYVVKFSDTGMPAVYISTGGQPINSKDNYVEGEIRITKGLNGKLLYEGVMEIKGRGNSTWGMPKKPYRIKLDKKAPLLDMPSNKNWALMANYGDQSLLRNDVAFEVSRRFEMEYTPRQKYVELFLNGEYMGNYNLTEHVKEGKDRVPVDEDNGGYVLEEDGYADQEPSHFRTPKNMPITIKFPDEDDITTDQYNYIKDYVSDFEKSLFSARGTSEGNYQQYFDLPSFVNYYLINEICGNPDMLWSMRMYKKSSQDPKIYVGPVWDFDLGFNNDKRIGKEDAQQKLMLTNAHDPRYWMDEIRKDPAFKQMVRSRWNSIKSSLQTLPEYIDSVDNYIKYSQIPNFKRWDNILGVNINQSWYTAQTHEEYVDFVRDYLTKRIAWLDGVFNGAEFN</sequence>
<gene>
    <name evidence="1" type="ORF">FSB73_12015</name>
</gene>
<dbReference type="PROSITE" id="PS51257">
    <property type="entry name" value="PROKAR_LIPOPROTEIN"/>
    <property type="match status" value="1"/>
</dbReference>
<proteinExistence type="predicted"/>
<evidence type="ECO:0008006" key="3">
    <source>
        <dbReference type="Google" id="ProtNLM"/>
    </source>
</evidence>
<dbReference type="Gene3D" id="2.60.40.2340">
    <property type="match status" value="1"/>
</dbReference>
<evidence type="ECO:0000313" key="2">
    <source>
        <dbReference type="Proteomes" id="UP000321291"/>
    </source>
</evidence>
<dbReference type="Pfam" id="PF08757">
    <property type="entry name" value="CotH"/>
    <property type="match status" value="1"/>
</dbReference>